<reference evidence="5 6" key="1">
    <citation type="submission" date="2013-05" db="EMBL/GenBank/DDBJ databases">
        <title>Drechslerella stenobrocha genome reveals carnivorous origination and mechanical trapping mechanism of predatory fungi.</title>
        <authorList>
            <person name="Liu X."/>
            <person name="Zhang W."/>
            <person name="Liu K."/>
        </authorList>
    </citation>
    <scope>NUCLEOTIDE SEQUENCE [LARGE SCALE GENOMIC DNA]</scope>
    <source>
        <strain evidence="5 6">248</strain>
    </source>
</reference>
<comment type="similarity">
    <text evidence="1">Belongs to the RRP7 family.</text>
</comment>
<dbReference type="CDD" id="cd12950">
    <property type="entry name" value="RRP7_Rrp7p"/>
    <property type="match status" value="1"/>
</dbReference>
<dbReference type="PANTHER" id="PTHR13191:SF0">
    <property type="entry name" value="RIBOSOMAL RNA-PROCESSING PROTEIN 7 HOMOLOG A-RELATED"/>
    <property type="match status" value="1"/>
</dbReference>
<dbReference type="Pfam" id="PF12923">
    <property type="entry name" value="RRP7"/>
    <property type="match status" value="1"/>
</dbReference>
<name>W7I9S3_9PEZI</name>
<dbReference type="GO" id="GO:0034456">
    <property type="term" value="C:UTP-C complex"/>
    <property type="evidence" value="ECO:0007669"/>
    <property type="project" value="TreeGrafter"/>
</dbReference>
<dbReference type="EMBL" id="KI966424">
    <property type="protein sequence ID" value="EWC45800.1"/>
    <property type="molecule type" value="Genomic_DNA"/>
</dbReference>
<dbReference type="GO" id="GO:0032545">
    <property type="term" value="C:CURI complex"/>
    <property type="evidence" value="ECO:0007669"/>
    <property type="project" value="TreeGrafter"/>
</dbReference>
<feature type="compositionally biased region" description="Basic and acidic residues" evidence="2">
    <location>
        <begin position="257"/>
        <end position="267"/>
    </location>
</feature>
<sequence>MDDALSPPADVPYDLSGFKRLDTTTAEFNVPPSIVAKSHKGLTTLPVRIPITDDLATEPVFRYLFVKPHDPQYTPIINAHPNINGRSLFISSVPFDATVHHFRALFTALGGGRVESVIFSDEPLPPRPATTDEDQLIKNKNRKRKRTAGGVSGNQQTAETAPWPSLWNRTLHPPDTTAVAVFIDQPSCDLAMKAVKLNSTDNPNMKYFWGDGIGADLPDLGRARYEDHIERMYPDQEWLQKFVDDSLEAYDKRLKNEEEERRRKANEPDEDGFVTVMRSNRPRPPPSAEEIAERLQREEKKAKKGVLPDFYRFQQRELKKEQAKKLLSQFEDAKQQMQNRRGRATSS</sequence>
<feature type="region of interest" description="Disordered" evidence="2">
    <location>
        <begin position="120"/>
        <end position="168"/>
    </location>
</feature>
<evidence type="ECO:0000256" key="1">
    <source>
        <dbReference type="ARBA" id="ARBA00006110"/>
    </source>
</evidence>
<evidence type="ECO:0000313" key="6">
    <source>
        <dbReference type="Proteomes" id="UP000024837"/>
    </source>
</evidence>
<dbReference type="PANTHER" id="PTHR13191">
    <property type="entry name" value="RIBOSOMAL RNA PROCESSING PROTEIN 7-RELATED"/>
    <property type="match status" value="1"/>
</dbReference>
<dbReference type="GO" id="GO:0006364">
    <property type="term" value="P:rRNA processing"/>
    <property type="evidence" value="ECO:0007669"/>
    <property type="project" value="TreeGrafter"/>
</dbReference>
<evidence type="ECO:0000259" key="3">
    <source>
        <dbReference type="Pfam" id="PF12923"/>
    </source>
</evidence>
<dbReference type="InterPro" id="IPR024326">
    <property type="entry name" value="RRP7_C"/>
</dbReference>
<feature type="region of interest" description="Disordered" evidence="2">
    <location>
        <begin position="257"/>
        <end position="292"/>
    </location>
</feature>
<evidence type="ECO:0000259" key="4">
    <source>
        <dbReference type="Pfam" id="PF17799"/>
    </source>
</evidence>
<evidence type="ECO:0008006" key="7">
    <source>
        <dbReference type="Google" id="ProtNLM"/>
    </source>
</evidence>
<dbReference type="InterPro" id="IPR040447">
    <property type="entry name" value="RRM_Rrp7"/>
</dbReference>
<dbReference type="HOGENOM" id="CLU_036234_1_1_1"/>
<feature type="domain" description="Rrp7 RRM-like N-terminal" evidence="4">
    <location>
        <begin position="40"/>
        <end position="225"/>
    </location>
</feature>
<evidence type="ECO:0000256" key="2">
    <source>
        <dbReference type="SAM" id="MobiDB-lite"/>
    </source>
</evidence>
<proteinExistence type="inferred from homology"/>
<dbReference type="CDD" id="cd12293">
    <property type="entry name" value="dRRM_Rrp7p"/>
    <property type="match status" value="1"/>
</dbReference>
<dbReference type="Pfam" id="PF17799">
    <property type="entry name" value="RRM_Rrp7"/>
    <property type="match status" value="1"/>
</dbReference>
<protein>
    <recommendedName>
        <fullName evidence="7">Ribosomal RNA-processing protein 7 C-terminal domain-containing protein</fullName>
    </recommendedName>
</protein>
<gene>
    <name evidence="5" type="ORF">DRE_05137</name>
</gene>
<feature type="domain" description="Ribosomal RNA-processing protein 7 C-terminal" evidence="3">
    <location>
        <begin position="231"/>
        <end position="341"/>
    </location>
</feature>
<dbReference type="Proteomes" id="UP000024837">
    <property type="component" value="Unassembled WGS sequence"/>
</dbReference>
<accession>W7I9S3</accession>
<evidence type="ECO:0000313" key="5">
    <source>
        <dbReference type="EMBL" id="EWC45800.1"/>
    </source>
</evidence>
<dbReference type="AlphaFoldDB" id="W7I9S3"/>
<keyword evidence="6" id="KW-1185">Reference proteome</keyword>
<dbReference type="Gene3D" id="6.10.250.1770">
    <property type="match status" value="1"/>
</dbReference>
<dbReference type="OrthoDB" id="5390at2759"/>
<dbReference type="GO" id="GO:0000028">
    <property type="term" value="P:ribosomal small subunit assembly"/>
    <property type="evidence" value="ECO:0007669"/>
    <property type="project" value="TreeGrafter"/>
</dbReference>
<organism evidence="5 6">
    <name type="scientific">Drechslerella stenobrocha 248</name>
    <dbReference type="NCBI Taxonomy" id="1043628"/>
    <lineage>
        <taxon>Eukaryota</taxon>
        <taxon>Fungi</taxon>
        <taxon>Dikarya</taxon>
        <taxon>Ascomycota</taxon>
        <taxon>Pezizomycotina</taxon>
        <taxon>Orbiliomycetes</taxon>
        <taxon>Orbiliales</taxon>
        <taxon>Orbiliaceae</taxon>
        <taxon>Drechslerella</taxon>
    </lineage>
</organism>
<dbReference type="InterPro" id="IPR040446">
    <property type="entry name" value="RRP7"/>
</dbReference>